<dbReference type="PANTHER" id="PTHR46046:SF5">
    <property type="entry name" value="PEPTIDYLPROLYL ISOMERASE"/>
    <property type="match status" value="1"/>
</dbReference>
<reference evidence="8" key="1">
    <citation type="submission" date="2016-10" db="EMBL/GenBank/DDBJ databases">
        <authorList>
            <person name="Varghese N."/>
            <person name="Submissions S."/>
        </authorList>
    </citation>
    <scope>NUCLEOTIDE SEQUENCE [LARGE SCALE GENOMIC DNA]</scope>
    <source>
        <strain evidence="8">Gh-67</strain>
    </source>
</reference>
<keyword evidence="8" id="KW-1185">Reference proteome</keyword>
<comment type="catalytic activity">
    <reaction evidence="1 4 5">
        <text>[protein]-peptidylproline (omega=180) = [protein]-peptidylproline (omega=0)</text>
        <dbReference type="Rhea" id="RHEA:16237"/>
        <dbReference type="Rhea" id="RHEA-COMP:10747"/>
        <dbReference type="Rhea" id="RHEA-COMP:10748"/>
        <dbReference type="ChEBI" id="CHEBI:83833"/>
        <dbReference type="ChEBI" id="CHEBI:83834"/>
        <dbReference type="EC" id="5.2.1.8"/>
    </reaction>
</comment>
<dbReference type="GO" id="GO:0003755">
    <property type="term" value="F:peptidyl-prolyl cis-trans isomerase activity"/>
    <property type="evidence" value="ECO:0007669"/>
    <property type="project" value="UniProtKB-UniRule"/>
</dbReference>
<evidence type="ECO:0000256" key="2">
    <source>
        <dbReference type="ARBA" id="ARBA00022737"/>
    </source>
</evidence>
<dbReference type="RefSeq" id="WP_091171905.1">
    <property type="nucleotide sequence ID" value="NZ_CP071878.2"/>
</dbReference>
<accession>A0A1G8F799</accession>
<dbReference type="PROSITE" id="PS50059">
    <property type="entry name" value="FKBP_PPIASE"/>
    <property type="match status" value="2"/>
</dbReference>
<evidence type="ECO:0000259" key="6">
    <source>
        <dbReference type="PROSITE" id="PS50059"/>
    </source>
</evidence>
<dbReference type="Gene3D" id="3.10.50.40">
    <property type="match status" value="2"/>
</dbReference>
<sequence>MKQTIFTLLVLISIGLISCRKDRNDPDIKQYDDTQIKNYIAANSITGMLRDTTDGDTTGIYYKILSQGRGTPMDYSDQISFVFTVRTLDGKFVSVDSLNANHFYGYLGHVSNSLPKGLQTAIHNLIKYKGTAARVIIPSHLAYGVNGYGSGSSSNANTHIGGNQSLDYYINVVSNQELYDDAVIKNYIKTKGLTGFTKTADGVYIKVATPGTGSDLIGLDSYITCTYSGKYLNDTVFDSTSLQGTTSSSFTVSGLVKGAQEGLTGQTAGSAVSIIIPSRFGYGNTGSGSSIAANVVLYFDFTVATVTN</sequence>
<dbReference type="SUPFAM" id="SSF54534">
    <property type="entry name" value="FKBP-like"/>
    <property type="match status" value="2"/>
</dbReference>
<protein>
    <recommendedName>
        <fullName evidence="5">Peptidyl-prolyl cis-trans isomerase</fullName>
        <ecNumber evidence="5">5.2.1.8</ecNumber>
    </recommendedName>
</protein>
<gene>
    <name evidence="7" type="ORF">SAMN05192573_112177</name>
</gene>
<proteinExistence type="inferred from homology"/>
<evidence type="ECO:0000313" key="7">
    <source>
        <dbReference type="EMBL" id="SDH77977.1"/>
    </source>
</evidence>
<feature type="domain" description="PPIase FKBP-type" evidence="6">
    <location>
        <begin position="76"/>
        <end position="176"/>
    </location>
</feature>
<evidence type="ECO:0000256" key="5">
    <source>
        <dbReference type="RuleBase" id="RU003915"/>
    </source>
</evidence>
<keyword evidence="2" id="KW-0677">Repeat</keyword>
<evidence type="ECO:0000256" key="1">
    <source>
        <dbReference type="ARBA" id="ARBA00000971"/>
    </source>
</evidence>
<name>A0A1G8F799_9SPHI</name>
<dbReference type="STRING" id="551996.SAMN05192573_112177"/>
<dbReference type="AlphaFoldDB" id="A0A1G8F799"/>
<keyword evidence="4 5" id="KW-0413">Isomerase</keyword>
<dbReference type="Proteomes" id="UP000199705">
    <property type="component" value="Unassembled WGS sequence"/>
</dbReference>
<evidence type="ECO:0000256" key="4">
    <source>
        <dbReference type="PROSITE-ProRule" id="PRU00277"/>
    </source>
</evidence>
<organism evidence="7 8">
    <name type="scientific">Mucilaginibacter gossypii</name>
    <dbReference type="NCBI Taxonomy" id="551996"/>
    <lineage>
        <taxon>Bacteria</taxon>
        <taxon>Pseudomonadati</taxon>
        <taxon>Bacteroidota</taxon>
        <taxon>Sphingobacteriia</taxon>
        <taxon>Sphingobacteriales</taxon>
        <taxon>Sphingobacteriaceae</taxon>
        <taxon>Mucilaginibacter</taxon>
    </lineage>
</organism>
<dbReference type="PANTHER" id="PTHR46046">
    <property type="entry name" value="PEPTIDYLPROLYL ISOMERASE"/>
    <property type="match status" value="1"/>
</dbReference>
<dbReference type="InterPro" id="IPR001179">
    <property type="entry name" value="PPIase_FKBP_dom"/>
</dbReference>
<dbReference type="InterPro" id="IPR046357">
    <property type="entry name" value="PPIase_dom_sf"/>
</dbReference>
<dbReference type="EMBL" id="FNCG01000012">
    <property type="protein sequence ID" value="SDH77977.1"/>
    <property type="molecule type" value="Genomic_DNA"/>
</dbReference>
<evidence type="ECO:0000313" key="8">
    <source>
        <dbReference type="Proteomes" id="UP000199705"/>
    </source>
</evidence>
<evidence type="ECO:0000256" key="3">
    <source>
        <dbReference type="ARBA" id="ARBA00023110"/>
    </source>
</evidence>
<dbReference type="InterPro" id="IPR051989">
    <property type="entry name" value="FKBP-like_isomerase"/>
</dbReference>
<dbReference type="EC" id="5.2.1.8" evidence="5"/>
<dbReference type="Pfam" id="PF00254">
    <property type="entry name" value="FKBP_C"/>
    <property type="match status" value="1"/>
</dbReference>
<dbReference type="PROSITE" id="PS51257">
    <property type="entry name" value="PROKAR_LIPOPROTEIN"/>
    <property type="match status" value="1"/>
</dbReference>
<keyword evidence="3 4" id="KW-0697">Rotamase</keyword>
<comment type="similarity">
    <text evidence="5">Belongs to the FKBP-type PPIase family.</text>
</comment>
<feature type="domain" description="PPIase FKBP-type" evidence="6">
    <location>
        <begin position="220"/>
        <end position="307"/>
    </location>
</feature>